<gene>
    <name evidence="2" type="ORF">RBWH47_05301</name>
</gene>
<name>F2AZR4_RHOBT</name>
<feature type="compositionally biased region" description="Polar residues" evidence="1">
    <location>
        <begin position="30"/>
        <end position="42"/>
    </location>
</feature>
<dbReference type="Proteomes" id="UP000006222">
    <property type="component" value="Unassembled WGS sequence"/>
</dbReference>
<dbReference type="PATRIC" id="fig|991778.3.peg.5530"/>
<dbReference type="AlphaFoldDB" id="F2AZR4"/>
<sequence>MYHNNGKLGLAQWPASPPSSHVDDFALTRHSLNPSASPQSDRNGAFDTEHPNGLLTDVCFRPFIILKIGESSPTTIAAFDHLRDSQFLDGRCLKPTKPETPPFSARPSRARSVYRSPGLIHLTPMWCERIQT</sequence>
<organism evidence="2 3">
    <name type="scientific">Rhodopirellula baltica WH47</name>
    <dbReference type="NCBI Taxonomy" id="991778"/>
    <lineage>
        <taxon>Bacteria</taxon>
        <taxon>Pseudomonadati</taxon>
        <taxon>Planctomycetota</taxon>
        <taxon>Planctomycetia</taxon>
        <taxon>Pirellulales</taxon>
        <taxon>Pirellulaceae</taxon>
        <taxon>Rhodopirellula</taxon>
    </lineage>
</organism>
<evidence type="ECO:0000313" key="3">
    <source>
        <dbReference type="Proteomes" id="UP000006222"/>
    </source>
</evidence>
<feature type="region of interest" description="Disordered" evidence="1">
    <location>
        <begin position="90"/>
        <end position="109"/>
    </location>
</feature>
<accession>F2AZR4</accession>
<reference evidence="2 3" key="1">
    <citation type="journal article" date="2013" name="Mar. Genomics">
        <title>Expression of sulfatases in Rhodopirellula baltica and the diversity of sulfatases in the genus Rhodopirellula.</title>
        <authorList>
            <person name="Wegner C.E."/>
            <person name="Richter-Heitmann T."/>
            <person name="Klindworth A."/>
            <person name="Klockow C."/>
            <person name="Richter M."/>
            <person name="Achstetter T."/>
            <person name="Glockner F.O."/>
            <person name="Harder J."/>
        </authorList>
    </citation>
    <scope>NUCLEOTIDE SEQUENCE [LARGE SCALE GENOMIC DNA]</scope>
    <source>
        <strain evidence="2 3">WH47</strain>
    </source>
</reference>
<feature type="region of interest" description="Disordered" evidence="1">
    <location>
        <begin position="24"/>
        <end position="49"/>
    </location>
</feature>
<evidence type="ECO:0000256" key="1">
    <source>
        <dbReference type="SAM" id="MobiDB-lite"/>
    </source>
</evidence>
<comment type="caution">
    <text evidence="2">The sequence shown here is derived from an EMBL/GenBank/DDBJ whole genome shotgun (WGS) entry which is preliminary data.</text>
</comment>
<proteinExistence type="predicted"/>
<dbReference type="EMBL" id="AFAR01000266">
    <property type="protein sequence ID" value="EGF24854.1"/>
    <property type="molecule type" value="Genomic_DNA"/>
</dbReference>
<evidence type="ECO:0000313" key="2">
    <source>
        <dbReference type="EMBL" id="EGF24854.1"/>
    </source>
</evidence>
<protein>
    <submittedName>
        <fullName evidence="2">Uncharacterized protein</fullName>
    </submittedName>
</protein>